<dbReference type="PANTHER" id="PTHR31987:SF1">
    <property type="entry name" value="GLUTAMINASE A"/>
    <property type="match status" value="1"/>
</dbReference>
<dbReference type="PANTHER" id="PTHR31987">
    <property type="entry name" value="GLUTAMINASE A-RELATED"/>
    <property type="match status" value="1"/>
</dbReference>
<feature type="signal peptide" evidence="1">
    <location>
        <begin position="1"/>
        <end position="28"/>
    </location>
</feature>
<dbReference type="InterPro" id="IPR012341">
    <property type="entry name" value="6hp_glycosidase-like_sf"/>
</dbReference>
<feature type="domain" description="Glutaminase A central" evidence="3">
    <location>
        <begin position="339"/>
        <end position="682"/>
    </location>
</feature>
<name>A0A7G8BML0_9BACT</name>
<evidence type="ECO:0000259" key="3">
    <source>
        <dbReference type="Pfam" id="PF16335"/>
    </source>
</evidence>
<dbReference type="Pfam" id="PF16335">
    <property type="entry name" value="GtaA_6_Hairpin"/>
    <property type="match status" value="1"/>
</dbReference>
<evidence type="ECO:0000313" key="6">
    <source>
        <dbReference type="Proteomes" id="UP000515312"/>
    </source>
</evidence>
<dbReference type="InterPro" id="IPR032515">
    <property type="entry name" value="DUF4964"/>
</dbReference>
<dbReference type="InterPro" id="IPR052743">
    <property type="entry name" value="Glutaminase_GtaA"/>
</dbReference>
<keyword evidence="6" id="KW-1185">Reference proteome</keyword>
<evidence type="ECO:0000313" key="5">
    <source>
        <dbReference type="EMBL" id="QNI33780.1"/>
    </source>
</evidence>
<dbReference type="RefSeq" id="WP_186745424.1">
    <property type="nucleotide sequence ID" value="NZ_CP060394.1"/>
</dbReference>
<proteinExistence type="predicted"/>
<dbReference type="SUPFAM" id="SSF48208">
    <property type="entry name" value="Six-hairpin glycosidases"/>
    <property type="match status" value="1"/>
</dbReference>
<dbReference type="InterPro" id="IPR032514">
    <property type="entry name" value="GtaA_central"/>
</dbReference>
<dbReference type="EMBL" id="CP060394">
    <property type="protein sequence ID" value="QNI33780.1"/>
    <property type="molecule type" value="Genomic_DNA"/>
</dbReference>
<dbReference type="InterPro" id="IPR033433">
    <property type="entry name" value="GtaA_N"/>
</dbReference>
<dbReference type="Gene3D" id="1.50.10.10">
    <property type="match status" value="1"/>
</dbReference>
<evidence type="ECO:0000256" key="1">
    <source>
        <dbReference type="SAM" id="SignalP"/>
    </source>
</evidence>
<sequence length="698" mass="78157">MRTANSSRSALGLCVVLLSAFLPCVARSQEPVTARTPATPLVLHDPYFSVWSFDDDLTAGPTRHWTGTRQQMAGLVRIDGKTFRFLGDDRDTPALKQVSRAIWPTRTIYDFEDAGIHLTLTFFTPALPQDLDVLSHPVTYVSWDVRSIDDQPHATSLYFDASAQLATNTDDDTVVWGRERVGDMQALRIGTNAQPVLAKSGDNLRIDWGWLYVAVPPQAGTETAASSYAAREQFAKDGTLPTSDDLDMPSAVKQGLPLLAVRFGLGSVGSTPVSRRVLLAYDDRFSIEYLNRRLRAYWRRNGMTTAEMLQKAEAEESSLRSRAEAFDKELVADLEHEGGAHYAQLATLAYRQTIAAHKLVADVDGTPMLFSKENFSNGCIDTVDVTYPSAPFFLLLNPKLLQAQLEPMFAYASLARWRWPFAPHDLGTYPLANGQVYGGGERTEEDQMPVEESGNLIILTNALAHAQNSGDFAQKYWPVLTKWAQYLKEKGMDPENQLSTDDFAGHLPHNTNLSIKAIEALGSYAQLADRLGKKQEASEYRKLAEQMAAKWKDMAVDGDHYKLAFDQSGSWSQKYNLVWDRVLGLHLFSPQIVDQELAFYLKHQNAFGLPLDNRKTYTKLDWIVWTATLSTKQNDFIALTDPLYKFMTESPTRVPLSDWFETTDGKQVGFQARSVVGGVYMKMLADPQMWSKWTGKAK</sequence>
<protein>
    <submittedName>
        <fullName evidence="5">DUF4965 domain-containing protein</fullName>
    </submittedName>
</protein>
<organism evidence="5 6">
    <name type="scientific">Alloacidobacterium dinghuense</name>
    <dbReference type="NCBI Taxonomy" id="2763107"/>
    <lineage>
        <taxon>Bacteria</taxon>
        <taxon>Pseudomonadati</taxon>
        <taxon>Acidobacteriota</taxon>
        <taxon>Terriglobia</taxon>
        <taxon>Terriglobales</taxon>
        <taxon>Acidobacteriaceae</taxon>
        <taxon>Alloacidobacterium</taxon>
    </lineage>
</organism>
<accession>A0A7G8BML0</accession>
<feature type="domain" description="DUF4964" evidence="2">
    <location>
        <begin position="33"/>
        <end position="89"/>
    </location>
</feature>
<keyword evidence="1" id="KW-0732">Signal</keyword>
<reference evidence="5 6" key="1">
    <citation type="submission" date="2020-08" db="EMBL/GenBank/DDBJ databases">
        <title>Edaphobacter telluris sp. nov. and Acidobacterium dinghuensis sp. nov., two acidobacteria isolated from forest soil.</title>
        <authorList>
            <person name="Fu J."/>
            <person name="Qiu L."/>
        </authorList>
    </citation>
    <scope>NUCLEOTIDE SEQUENCE [LARGE SCALE GENOMIC DNA]</scope>
    <source>
        <strain evidence="5">4Y35</strain>
    </source>
</reference>
<feature type="domain" description="Glutaminase A N-terminal" evidence="4">
    <location>
        <begin position="105"/>
        <end position="333"/>
    </location>
</feature>
<dbReference type="Pfam" id="PF16334">
    <property type="entry name" value="DUF4964"/>
    <property type="match status" value="1"/>
</dbReference>
<gene>
    <name evidence="5" type="ORF">H7849_07635</name>
</gene>
<dbReference type="Pfam" id="PF17168">
    <property type="entry name" value="DUF5127"/>
    <property type="match status" value="1"/>
</dbReference>
<dbReference type="AlphaFoldDB" id="A0A7G8BML0"/>
<dbReference type="KEGG" id="adin:H7849_07635"/>
<feature type="chain" id="PRO_5028810909" evidence="1">
    <location>
        <begin position="29"/>
        <end position="698"/>
    </location>
</feature>
<dbReference type="InterPro" id="IPR008928">
    <property type="entry name" value="6-hairpin_glycosidase_sf"/>
</dbReference>
<dbReference type="Proteomes" id="UP000515312">
    <property type="component" value="Chromosome"/>
</dbReference>
<evidence type="ECO:0000259" key="2">
    <source>
        <dbReference type="Pfam" id="PF16334"/>
    </source>
</evidence>
<evidence type="ECO:0000259" key="4">
    <source>
        <dbReference type="Pfam" id="PF17168"/>
    </source>
</evidence>
<dbReference type="GO" id="GO:0005975">
    <property type="term" value="P:carbohydrate metabolic process"/>
    <property type="evidence" value="ECO:0007669"/>
    <property type="project" value="InterPro"/>
</dbReference>